<dbReference type="Pfam" id="PF13360">
    <property type="entry name" value="PQQ_2"/>
    <property type="match status" value="1"/>
</dbReference>
<dbReference type="NCBIfam" id="TIGR02608">
    <property type="entry name" value="delta_60_rpt"/>
    <property type="match status" value="4"/>
</dbReference>
<dbReference type="PaxDb" id="1123384-AJ81_06120"/>
<dbReference type="RefSeq" id="WP_031505428.1">
    <property type="nucleotide sequence ID" value="NC_022795.1"/>
</dbReference>
<dbReference type="PANTHER" id="PTHR42754">
    <property type="entry name" value="ENDOGLUCANASE"/>
    <property type="match status" value="1"/>
</dbReference>
<gene>
    <name evidence="2" type="ORF">AJ81_06120</name>
</gene>
<evidence type="ECO:0000313" key="2">
    <source>
        <dbReference type="EMBL" id="AJC73839.1"/>
    </source>
</evidence>
<dbReference type="KEGG" id="phy:AJ81_06120"/>
<dbReference type="Gene3D" id="2.80.10.50">
    <property type="match status" value="2"/>
</dbReference>
<protein>
    <recommendedName>
        <fullName evidence="1">Pyrrolo-quinoline quinone repeat domain-containing protein</fullName>
    </recommendedName>
</protein>
<organism evidence="2 3">
    <name type="scientific">Pseudothermotoga hypogea DSM 11164 = NBRC 106472</name>
    <dbReference type="NCBI Taxonomy" id="1123384"/>
    <lineage>
        <taxon>Bacteria</taxon>
        <taxon>Thermotogati</taxon>
        <taxon>Thermotogota</taxon>
        <taxon>Thermotogae</taxon>
        <taxon>Thermotogales</taxon>
        <taxon>Thermotogaceae</taxon>
        <taxon>Pseudothermotoga</taxon>
    </lineage>
</organism>
<dbReference type="InterPro" id="IPR002372">
    <property type="entry name" value="PQQ_rpt_dom"/>
</dbReference>
<reference evidence="2 3" key="1">
    <citation type="submission" date="2014-01" db="EMBL/GenBank/DDBJ databases">
        <title>Genome sequencing of Thermotog hypogea.</title>
        <authorList>
            <person name="Zhang X."/>
            <person name="Alvare G."/>
            <person name="Fristensky B."/>
            <person name="Chen L."/>
            <person name="Suen T."/>
            <person name="Chen Q."/>
            <person name="Ma K."/>
        </authorList>
    </citation>
    <scope>NUCLEOTIDE SEQUENCE [LARGE SCALE GENOMIC DNA]</scope>
    <source>
        <strain evidence="2 3">DSM 11164</strain>
    </source>
</reference>
<dbReference type="PROSITE" id="PS51257">
    <property type="entry name" value="PROKAR_LIPOPROTEIN"/>
    <property type="match status" value="1"/>
</dbReference>
<dbReference type="AlphaFoldDB" id="A0A0X1KRI0"/>
<dbReference type="InterPro" id="IPR011047">
    <property type="entry name" value="Quinoprotein_ADH-like_sf"/>
</dbReference>
<feature type="domain" description="Pyrrolo-quinoline quinone repeat" evidence="1">
    <location>
        <begin position="125"/>
        <end position="348"/>
    </location>
</feature>
<keyword evidence="3" id="KW-1185">Reference proteome</keyword>
<proteinExistence type="predicted"/>
<dbReference type="SUPFAM" id="SSF50998">
    <property type="entry name" value="Quinoprotein alcohol dehydrogenase-like"/>
    <property type="match status" value="1"/>
</dbReference>
<evidence type="ECO:0000313" key="3">
    <source>
        <dbReference type="Proteomes" id="UP000077469"/>
    </source>
</evidence>
<evidence type="ECO:0000259" key="1">
    <source>
        <dbReference type="Pfam" id="PF13360"/>
    </source>
</evidence>
<dbReference type="Pfam" id="PF17164">
    <property type="entry name" value="DUF5122"/>
    <property type="match status" value="1"/>
</dbReference>
<dbReference type="PANTHER" id="PTHR42754:SF1">
    <property type="entry name" value="LIPOPROTEIN"/>
    <property type="match status" value="1"/>
</dbReference>
<name>A0A0X1KRI0_9THEM</name>
<dbReference type="InterPro" id="IPR013431">
    <property type="entry name" value="Delta_60_rpt"/>
</dbReference>
<dbReference type="STRING" id="1123384.AJ81_06120"/>
<sequence>MSGFSRISLFLMVMAILLLYSCAQAPISVVSIWQKAFGGSEWDVAYSIRQTTDGGYIVAGYTESFGAGEEDVYVLKLDADGNKLWEKTFGGSGWDVAYSIQQTTDGGYIVAGYTTSFEGEGHVYVLKLDADGNKLWEKTFAGIYADRARSVQQTRDGGYIVAGFTNSFGAGGDDVYILKLDASGDLEWEKTFGGTLDDMADSVQQTRDDGYIVAGHTCSFASSDVYVIKLNGDGYEEWHRVIGDEHYYESANCIQLTGDGGYIIAGYTASETGWRDFYILKLDASGDLEWEKTFGGDRDDEAYSIQQTSDGGYIVAGYTTSFGAGEEDVYVLKLDADGNKLWEKTFGEEYSDEAYSIQQTNDEGYIVAGYTESFGAGSRDVYVLKLDKYGNTGSYPQ</sequence>
<dbReference type="OrthoDB" id="9811934at2"/>
<dbReference type="Proteomes" id="UP000077469">
    <property type="component" value="Chromosome"/>
</dbReference>
<dbReference type="PATRIC" id="fig|1123384.7.peg.1226"/>
<dbReference type="EMBL" id="CP007141">
    <property type="protein sequence ID" value="AJC73839.1"/>
    <property type="molecule type" value="Genomic_DNA"/>
</dbReference>
<accession>A0A0X1KRI0</accession>